<keyword evidence="3" id="KW-1185">Reference proteome</keyword>
<dbReference type="AlphaFoldDB" id="A0A1H2PRR3"/>
<dbReference type="InterPro" id="IPR057700">
    <property type="entry name" value="DUF7940"/>
</dbReference>
<proteinExistence type="predicted"/>
<evidence type="ECO:0000256" key="1">
    <source>
        <dbReference type="SAM" id="Phobius"/>
    </source>
</evidence>
<gene>
    <name evidence="2" type="ORF">SAMN05216551_107129</name>
</gene>
<evidence type="ECO:0000313" key="2">
    <source>
        <dbReference type="EMBL" id="SDV49176.1"/>
    </source>
</evidence>
<dbReference type="STRING" id="1770053.SAMN05216551_107129"/>
<accession>A0A1H2PRR3</accession>
<feature type="transmembrane region" description="Helical" evidence="1">
    <location>
        <begin position="21"/>
        <end position="42"/>
    </location>
</feature>
<keyword evidence="1" id="KW-0472">Membrane</keyword>
<protein>
    <submittedName>
        <fullName evidence="2">Uncharacterized protein</fullName>
    </submittedName>
</protein>
<dbReference type="Pfam" id="PF25612">
    <property type="entry name" value="DUF7940"/>
    <property type="match status" value="1"/>
</dbReference>
<dbReference type="RefSeq" id="WP_091908915.1">
    <property type="nucleotide sequence ID" value="NZ_FNLO01000007.1"/>
</dbReference>
<keyword evidence="1" id="KW-1133">Transmembrane helix</keyword>
<dbReference type="Proteomes" id="UP000243719">
    <property type="component" value="Unassembled WGS sequence"/>
</dbReference>
<organism evidence="2 3">
    <name type="scientific">Chitinasiproducens palmae</name>
    <dbReference type="NCBI Taxonomy" id="1770053"/>
    <lineage>
        <taxon>Bacteria</taxon>
        <taxon>Pseudomonadati</taxon>
        <taxon>Pseudomonadota</taxon>
        <taxon>Betaproteobacteria</taxon>
        <taxon>Burkholderiales</taxon>
        <taxon>Burkholderiaceae</taxon>
        <taxon>Chitinasiproducens</taxon>
    </lineage>
</organism>
<evidence type="ECO:0000313" key="3">
    <source>
        <dbReference type="Proteomes" id="UP000243719"/>
    </source>
</evidence>
<keyword evidence="1" id="KW-0812">Transmembrane</keyword>
<feature type="transmembrane region" description="Helical" evidence="1">
    <location>
        <begin position="48"/>
        <end position="68"/>
    </location>
</feature>
<reference evidence="3" key="1">
    <citation type="submission" date="2016-09" db="EMBL/GenBank/DDBJ databases">
        <authorList>
            <person name="Varghese N."/>
            <person name="Submissions S."/>
        </authorList>
    </citation>
    <scope>NUCLEOTIDE SEQUENCE [LARGE SCALE GENOMIC DNA]</scope>
    <source>
        <strain evidence="3">JS23</strain>
    </source>
</reference>
<name>A0A1H2PRR3_9BURK</name>
<dbReference type="EMBL" id="FNLO01000007">
    <property type="protein sequence ID" value="SDV49176.1"/>
    <property type="molecule type" value="Genomic_DNA"/>
</dbReference>
<sequence length="87" mass="8935">MKLQVIRDPAWRARIAGRWSVKLMAVGAAFTAAWAGVTAAGLTATFPAWFASAVAGIIFACGLGAAFLHQPNLPPAPGAPDNGPDHP</sequence>